<dbReference type="AlphaFoldDB" id="E9E8A5"/>
<organism evidence="2">
    <name type="scientific">Metarhizium acridum (strain CQMa 102)</name>
    <dbReference type="NCBI Taxonomy" id="655827"/>
    <lineage>
        <taxon>Eukaryota</taxon>
        <taxon>Fungi</taxon>
        <taxon>Dikarya</taxon>
        <taxon>Ascomycota</taxon>
        <taxon>Pezizomycotina</taxon>
        <taxon>Sordariomycetes</taxon>
        <taxon>Hypocreomycetidae</taxon>
        <taxon>Hypocreales</taxon>
        <taxon>Clavicipitaceae</taxon>
        <taxon>Metarhizium</taxon>
    </lineage>
</organism>
<proteinExistence type="predicted"/>
<dbReference type="InterPro" id="IPR027417">
    <property type="entry name" value="P-loop_NTPase"/>
</dbReference>
<dbReference type="EMBL" id="GL698520">
    <property type="protein sequence ID" value="EFY87855.1"/>
    <property type="molecule type" value="Genomic_DNA"/>
</dbReference>
<sequence>MTTNHIKKLDEALIRPGRINMKLEIPLADSDVTKDLFSFVFGPDKRHDAIDDEIILELSRLAGDFAKKVPELKFNTVQIMSFLLGYLSTDKERQGGLNNKLTPYILILSDFSGLSG</sequence>
<dbReference type="Gene3D" id="3.40.50.300">
    <property type="entry name" value="P-loop containing nucleotide triphosphate hydrolases"/>
    <property type="match status" value="1"/>
</dbReference>
<evidence type="ECO:0000313" key="2">
    <source>
        <dbReference type="Proteomes" id="UP000002499"/>
    </source>
</evidence>
<evidence type="ECO:0000313" key="1">
    <source>
        <dbReference type="EMBL" id="EFY87855.1"/>
    </source>
</evidence>
<dbReference type="HOGENOM" id="CLU_2097400_0_0_1"/>
<dbReference type="Proteomes" id="UP000002499">
    <property type="component" value="Unassembled WGS sequence"/>
</dbReference>
<protein>
    <submittedName>
        <fullName evidence="1">Mitochondrial chaperone BCS1</fullName>
    </submittedName>
</protein>
<dbReference type="Gene3D" id="1.10.8.60">
    <property type="match status" value="1"/>
</dbReference>
<keyword evidence="2" id="KW-1185">Reference proteome</keyword>
<dbReference type="STRING" id="655827.E9E8A5"/>
<dbReference type="OrthoDB" id="10251412at2759"/>
<dbReference type="SUPFAM" id="SSF52540">
    <property type="entry name" value="P-loop containing nucleoside triphosphate hydrolases"/>
    <property type="match status" value="1"/>
</dbReference>
<name>E9E8A5_METAQ</name>
<dbReference type="InParanoid" id="E9E8A5"/>
<accession>E9E8A5</accession>
<reference evidence="1 2" key="1">
    <citation type="journal article" date="2011" name="PLoS Genet.">
        <title>Genome sequencing and comparative transcriptomics of the model entomopathogenic fungi Metarhizium anisopliae and M. acridum.</title>
        <authorList>
            <person name="Gao Q."/>
            <person name="Jin K."/>
            <person name="Ying S.H."/>
            <person name="Zhang Y."/>
            <person name="Xiao G."/>
            <person name="Shang Y."/>
            <person name="Duan Z."/>
            <person name="Hu X."/>
            <person name="Xie X.Q."/>
            <person name="Zhou G."/>
            <person name="Peng G."/>
            <person name="Luo Z."/>
            <person name="Huang W."/>
            <person name="Wang B."/>
            <person name="Fang W."/>
            <person name="Wang S."/>
            <person name="Zhong Y."/>
            <person name="Ma L.J."/>
            <person name="St Leger R.J."/>
            <person name="Zhao G.P."/>
            <person name="Pei Y."/>
            <person name="Feng M.G."/>
            <person name="Xia Y."/>
            <person name="Wang C."/>
        </authorList>
    </citation>
    <scope>NUCLEOTIDE SEQUENCE [LARGE SCALE GENOMIC DNA]</scope>
    <source>
        <strain evidence="1 2">CQMa 102</strain>
    </source>
</reference>
<gene>
    <name evidence="1" type="ORF">MAC_06103</name>
</gene>